<name>A0A1H2LD81_9ACTO</name>
<sequence>MKIIVEHDVFTEAVTWVARTIPNRPAIPVLAGLKIQASQNGIVSLGSRDSDISSHVDIEADVLTAGDVLINGRLLADICRALPRKPIELTLDGTKLDIECGASHFSMKTMASEDYTEGSEMPPVVGTVDGTQWLEAISQVSIAASNDDTLPLLVSVCIEINGDSIALMATDRYRLAVRELKWNPADTTISQRILVRASRLLDIAKALGSAGPIEISLSDSLIGFAAGGKQNTVQLIDGEYPQVLSLFPAESAGYMVMDRMEMLDAIKRSRLVVEKNAAVRLSFTEGEVTIEAGQGDQAQASEALAAEVVGEDLKMAFNPIFLQEGFAVMSGEKVRLAVTHPTKPAVMTAEKDGESVNDFRLLLMPVRTFGNN</sequence>
<comment type="subcellular location">
    <subcellularLocation>
        <location evidence="1 9">Cytoplasm</location>
    </subcellularLocation>
</comment>
<evidence type="ECO:0000256" key="5">
    <source>
        <dbReference type="ARBA" id="ARBA00022695"/>
    </source>
</evidence>
<comment type="function">
    <text evidence="9">Confers DNA tethering and processivity to DNA polymerases and other proteins. Acts as a clamp, forming a ring around DNA (a reaction catalyzed by the clamp-loading complex) which diffuses in an ATP-independent manner freely and bidirectionally along dsDNA. Initially characterized for its ability to contact the catalytic subunit of DNA polymerase III (Pol III), a complex, multichain enzyme responsible for most of the replicative synthesis in bacteria; Pol III exhibits 3'-5' exonuclease proofreading activity. The beta chain is required for initiation of replication as well as for processivity of DNA replication.</text>
</comment>
<dbReference type="Pfam" id="PF02768">
    <property type="entry name" value="DNA_pol3_beta_3"/>
    <property type="match status" value="1"/>
</dbReference>
<evidence type="ECO:0000256" key="8">
    <source>
        <dbReference type="ARBA" id="ARBA00023125"/>
    </source>
</evidence>
<dbReference type="PIRSF" id="PIRSF000804">
    <property type="entry name" value="DNA_pol_III_b"/>
    <property type="match status" value="1"/>
</dbReference>
<dbReference type="InterPro" id="IPR022637">
    <property type="entry name" value="DNA_polIII_beta_cen"/>
</dbReference>
<dbReference type="SMART" id="SM00480">
    <property type="entry name" value="POL3Bc"/>
    <property type="match status" value="1"/>
</dbReference>
<dbReference type="GO" id="GO:0006271">
    <property type="term" value="P:DNA strand elongation involved in DNA replication"/>
    <property type="evidence" value="ECO:0007669"/>
    <property type="project" value="TreeGrafter"/>
</dbReference>
<dbReference type="GO" id="GO:0003887">
    <property type="term" value="F:DNA-directed DNA polymerase activity"/>
    <property type="evidence" value="ECO:0007669"/>
    <property type="project" value="UniProtKB-UniRule"/>
</dbReference>
<feature type="domain" description="DNA polymerase III beta sliding clamp C-terminal" evidence="12">
    <location>
        <begin position="245"/>
        <end position="354"/>
    </location>
</feature>
<proteinExistence type="inferred from homology"/>
<feature type="domain" description="DNA polymerase III beta sliding clamp N-terminal" evidence="10">
    <location>
        <begin position="1"/>
        <end position="116"/>
    </location>
</feature>
<evidence type="ECO:0000256" key="2">
    <source>
        <dbReference type="ARBA" id="ARBA00010752"/>
    </source>
</evidence>
<dbReference type="SUPFAM" id="SSF55979">
    <property type="entry name" value="DNA clamp"/>
    <property type="match status" value="3"/>
</dbReference>
<dbReference type="PANTHER" id="PTHR30478">
    <property type="entry name" value="DNA POLYMERASE III SUBUNIT BETA"/>
    <property type="match status" value="1"/>
</dbReference>
<evidence type="ECO:0000313" key="13">
    <source>
        <dbReference type="EMBL" id="SDU78386.1"/>
    </source>
</evidence>
<evidence type="ECO:0000256" key="9">
    <source>
        <dbReference type="PIRNR" id="PIRNR000804"/>
    </source>
</evidence>
<dbReference type="GO" id="GO:0005737">
    <property type="term" value="C:cytoplasm"/>
    <property type="evidence" value="ECO:0007669"/>
    <property type="project" value="UniProtKB-SubCell"/>
</dbReference>
<evidence type="ECO:0000256" key="4">
    <source>
        <dbReference type="ARBA" id="ARBA00022679"/>
    </source>
</evidence>
<dbReference type="InterPro" id="IPR046938">
    <property type="entry name" value="DNA_clamp_sf"/>
</dbReference>
<keyword evidence="8" id="KW-0238">DNA-binding</keyword>
<dbReference type="RefSeq" id="WP_091279407.1">
    <property type="nucleotide sequence ID" value="NZ_JABAPH010000016.1"/>
</dbReference>
<evidence type="ECO:0000256" key="6">
    <source>
        <dbReference type="ARBA" id="ARBA00022705"/>
    </source>
</evidence>
<evidence type="ECO:0000256" key="3">
    <source>
        <dbReference type="ARBA" id="ARBA00022490"/>
    </source>
</evidence>
<dbReference type="OrthoDB" id="468978at2"/>
<evidence type="ECO:0000259" key="10">
    <source>
        <dbReference type="Pfam" id="PF00712"/>
    </source>
</evidence>
<dbReference type="NCBIfam" id="TIGR00663">
    <property type="entry name" value="dnan"/>
    <property type="match status" value="1"/>
</dbReference>
<evidence type="ECO:0000259" key="12">
    <source>
        <dbReference type="Pfam" id="PF02768"/>
    </source>
</evidence>
<protein>
    <recommendedName>
        <fullName evidence="9">Beta sliding clamp</fullName>
    </recommendedName>
</protein>
<dbReference type="InterPro" id="IPR022635">
    <property type="entry name" value="DNA_polIII_beta_C"/>
</dbReference>
<keyword evidence="6 9" id="KW-0235">DNA replication</keyword>
<reference evidence="14" key="1">
    <citation type="submission" date="2016-10" db="EMBL/GenBank/DDBJ databases">
        <authorList>
            <person name="Varghese N."/>
            <person name="Submissions S."/>
        </authorList>
    </citation>
    <scope>NUCLEOTIDE SEQUENCE [LARGE SCALE GENOMIC DNA]</scope>
    <source>
        <strain evidence="14">DSM 10002</strain>
    </source>
</reference>
<dbReference type="STRING" id="131112.SAMN04489737_0455"/>
<comment type="subunit">
    <text evidence="9">Forms a ring-shaped head-to-tail homodimer around DNA.</text>
</comment>
<evidence type="ECO:0000256" key="7">
    <source>
        <dbReference type="ARBA" id="ARBA00022932"/>
    </source>
</evidence>
<dbReference type="Gene3D" id="3.10.150.10">
    <property type="entry name" value="DNA Polymerase III, subunit A, domain 2"/>
    <property type="match status" value="3"/>
</dbReference>
<dbReference type="Pfam" id="PF00712">
    <property type="entry name" value="DNA_pol3_beta"/>
    <property type="match status" value="1"/>
</dbReference>
<dbReference type="InterPro" id="IPR022634">
    <property type="entry name" value="DNA_polIII_beta_N"/>
</dbReference>
<dbReference type="PANTHER" id="PTHR30478:SF0">
    <property type="entry name" value="BETA SLIDING CLAMP"/>
    <property type="match status" value="1"/>
</dbReference>
<dbReference type="InterPro" id="IPR001001">
    <property type="entry name" value="DNA_polIII_beta"/>
</dbReference>
<dbReference type="CDD" id="cd00140">
    <property type="entry name" value="beta_clamp"/>
    <property type="match status" value="1"/>
</dbReference>
<evidence type="ECO:0000259" key="11">
    <source>
        <dbReference type="Pfam" id="PF02767"/>
    </source>
</evidence>
<evidence type="ECO:0000256" key="1">
    <source>
        <dbReference type="ARBA" id="ARBA00004496"/>
    </source>
</evidence>
<dbReference type="GO" id="GO:0003677">
    <property type="term" value="F:DNA binding"/>
    <property type="evidence" value="ECO:0007669"/>
    <property type="project" value="UniProtKB-UniRule"/>
</dbReference>
<keyword evidence="14" id="KW-1185">Reference proteome</keyword>
<dbReference type="GO" id="GO:0008408">
    <property type="term" value="F:3'-5' exonuclease activity"/>
    <property type="evidence" value="ECO:0007669"/>
    <property type="project" value="InterPro"/>
</dbReference>
<keyword evidence="5 9" id="KW-0548">Nucleotidyltransferase</keyword>
<accession>A0A1H2LD81</accession>
<dbReference type="Pfam" id="PF02767">
    <property type="entry name" value="DNA_pol3_beta_2"/>
    <property type="match status" value="1"/>
</dbReference>
<dbReference type="EMBL" id="LT629804">
    <property type="protein sequence ID" value="SDU78386.1"/>
    <property type="molecule type" value="Genomic_DNA"/>
</dbReference>
<comment type="similarity">
    <text evidence="2 9">Belongs to the beta sliding clamp family.</text>
</comment>
<dbReference type="Proteomes" id="UP000214355">
    <property type="component" value="Chromosome I"/>
</dbReference>
<organism evidence="13 14">
    <name type="scientific">Arcanobacterium phocae</name>
    <dbReference type="NCBI Taxonomy" id="131112"/>
    <lineage>
        <taxon>Bacteria</taxon>
        <taxon>Bacillati</taxon>
        <taxon>Actinomycetota</taxon>
        <taxon>Actinomycetes</taxon>
        <taxon>Actinomycetales</taxon>
        <taxon>Actinomycetaceae</taxon>
        <taxon>Arcanobacterium</taxon>
    </lineage>
</organism>
<feature type="domain" description="DNA polymerase III beta sliding clamp central" evidence="11">
    <location>
        <begin position="132"/>
        <end position="242"/>
    </location>
</feature>
<dbReference type="GeneID" id="65344205"/>
<keyword evidence="3 9" id="KW-0963">Cytoplasm</keyword>
<keyword evidence="4 9" id="KW-0808">Transferase</keyword>
<gene>
    <name evidence="13" type="ORF">SAMN04489737_0455</name>
</gene>
<dbReference type="GO" id="GO:0009360">
    <property type="term" value="C:DNA polymerase III complex"/>
    <property type="evidence" value="ECO:0007669"/>
    <property type="project" value="InterPro"/>
</dbReference>
<keyword evidence="7 9" id="KW-0239">DNA-directed DNA polymerase</keyword>
<dbReference type="AlphaFoldDB" id="A0A1H2LD81"/>
<evidence type="ECO:0000313" key="14">
    <source>
        <dbReference type="Proteomes" id="UP000214355"/>
    </source>
</evidence>